<protein>
    <submittedName>
        <fullName evidence="4">Zinc finger MYM-type protein 1-like</fullName>
    </submittedName>
</protein>
<gene>
    <name evidence="4" type="primary">LOC104216675</name>
</gene>
<dbReference type="KEGG" id="nsy:104216675"/>
<dbReference type="RefSeq" id="XP_009765089.1">
    <property type="nucleotide sequence ID" value="XM_009766787.1"/>
</dbReference>
<dbReference type="InterPro" id="IPR025398">
    <property type="entry name" value="DUF4371"/>
</dbReference>
<reference evidence="4" key="2">
    <citation type="submission" date="2025-08" db="UniProtKB">
        <authorList>
            <consortium name="RefSeq"/>
        </authorList>
    </citation>
    <scope>IDENTIFICATION</scope>
    <source>
        <tissue evidence="4">Leaf</tissue>
    </source>
</reference>
<dbReference type="SUPFAM" id="SSF53098">
    <property type="entry name" value="Ribonuclease H-like"/>
    <property type="match status" value="1"/>
</dbReference>
<dbReference type="Pfam" id="PF05699">
    <property type="entry name" value="Dimer_Tnp_hAT"/>
    <property type="match status" value="1"/>
</dbReference>
<name>A0A1U7VRT5_NICSY</name>
<dbReference type="PANTHER" id="PTHR11697">
    <property type="entry name" value="GENERAL TRANSCRIPTION FACTOR 2-RELATED ZINC FINGER PROTEIN"/>
    <property type="match status" value="1"/>
</dbReference>
<evidence type="ECO:0000259" key="2">
    <source>
        <dbReference type="Pfam" id="PF14291"/>
    </source>
</evidence>
<dbReference type="Proteomes" id="UP000189701">
    <property type="component" value="Unplaced"/>
</dbReference>
<keyword evidence="3" id="KW-1185">Reference proteome</keyword>
<reference evidence="3" key="1">
    <citation type="journal article" date="2013" name="Genome Biol.">
        <title>Reference genomes and transcriptomes of Nicotiana sylvestris and Nicotiana tomentosiformis.</title>
        <authorList>
            <person name="Sierro N."/>
            <person name="Battey J.N."/>
            <person name="Ouadi S."/>
            <person name="Bovet L."/>
            <person name="Goepfert S."/>
            <person name="Bakaher N."/>
            <person name="Peitsch M.C."/>
            <person name="Ivanov N.V."/>
        </authorList>
    </citation>
    <scope>NUCLEOTIDE SEQUENCE [LARGE SCALE GENOMIC DNA]</scope>
</reference>
<evidence type="ECO:0000313" key="3">
    <source>
        <dbReference type="Proteomes" id="UP000189701"/>
    </source>
</evidence>
<dbReference type="STRING" id="4096.A0A1U7VRT5"/>
<evidence type="ECO:0000313" key="4">
    <source>
        <dbReference type="RefSeq" id="XP_009765089.1"/>
    </source>
</evidence>
<dbReference type="eggNOG" id="ENOG502QSU3">
    <property type="taxonomic scope" value="Eukaryota"/>
</dbReference>
<sequence>METVKCIIEDLNNDHFSILIDESRDVSCKEQMAIILQYVDRRGNVIERFIGIVHVRETTALSLKNGIVGLLAQHSLSPSFIRGQCYDGASNMQGDINRLKILMQKESKVVHSIHYFAHQLQLILVAVSKRCDEVQELLLVVSDILNMVGSSFKRRDELRESQAEEIEEALRKGELETGRGLNQELGLARAGDTLWGSHYKSFNNFILMFGPIIDVLDAIAINARFDEKCKAKGYFKACLTFEVVFMLHFMRTILAITNELNVAFQKKEQDIANVMILVRVAKDQLQRLREDGWASLIDEVSKFCIKYDILIPNFDEPYVILGRSRHRVAEYNNLHHYHVVAFCKTIDWQFQELNNRFDEVTTELLLGVACLNPVNSFSSFDIEKILRLAKLYPDDFDKYSIVDLRFQLENYIVDVRDHDKRFSALKGLGDLSKKLVETKKHGTYPLVFRLVKFALLLLVATATVERAFSAMKLIKSDLRNRMDDELLSGCLVPYIEKNLRILKGVLEVGYLFGTSPAISFAGMYAGEVR</sequence>
<feature type="domain" description="DUF4371" evidence="2">
    <location>
        <begin position="2"/>
        <end position="97"/>
    </location>
</feature>
<dbReference type="InterPro" id="IPR055298">
    <property type="entry name" value="AtLOH3-like"/>
</dbReference>
<organism evidence="3 4">
    <name type="scientific">Nicotiana sylvestris</name>
    <name type="common">Wood tobacco</name>
    <name type="synonym">South American tobacco</name>
    <dbReference type="NCBI Taxonomy" id="4096"/>
    <lineage>
        <taxon>Eukaryota</taxon>
        <taxon>Viridiplantae</taxon>
        <taxon>Streptophyta</taxon>
        <taxon>Embryophyta</taxon>
        <taxon>Tracheophyta</taxon>
        <taxon>Spermatophyta</taxon>
        <taxon>Magnoliopsida</taxon>
        <taxon>eudicotyledons</taxon>
        <taxon>Gunneridae</taxon>
        <taxon>Pentapetalae</taxon>
        <taxon>asterids</taxon>
        <taxon>lamiids</taxon>
        <taxon>Solanales</taxon>
        <taxon>Solanaceae</taxon>
        <taxon>Nicotianoideae</taxon>
        <taxon>Nicotianeae</taxon>
        <taxon>Nicotiana</taxon>
    </lineage>
</organism>
<evidence type="ECO:0000259" key="1">
    <source>
        <dbReference type="Pfam" id="PF05699"/>
    </source>
</evidence>
<dbReference type="GO" id="GO:0046983">
    <property type="term" value="F:protein dimerization activity"/>
    <property type="evidence" value="ECO:0007669"/>
    <property type="project" value="InterPro"/>
</dbReference>
<dbReference type="InterPro" id="IPR008906">
    <property type="entry name" value="HATC_C_dom"/>
</dbReference>
<dbReference type="InterPro" id="IPR012337">
    <property type="entry name" value="RNaseH-like_sf"/>
</dbReference>
<accession>A0A1U7VRT5</accession>
<dbReference type="Pfam" id="PF14291">
    <property type="entry name" value="DUF4371"/>
    <property type="match status" value="1"/>
</dbReference>
<proteinExistence type="predicted"/>
<dbReference type="OrthoDB" id="6778351at2759"/>
<dbReference type="GeneID" id="104216675"/>
<feature type="domain" description="HAT C-terminal dimerisation" evidence="1">
    <location>
        <begin position="439"/>
        <end position="497"/>
    </location>
</feature>
<feature type="non-terminal residue" evidence="4">
    <location>
        <position position="529"/>
    </location>
</feature>
<dbReference type="AlphaFoldDB" id="A0A1U7VRT5"/>
<dbReference type="PANTHER" id="PTHR11697:SF230">
    <property type="entry name" value="ZINC FINGER, MYM DOMAIN CONTAINING 1"/>
    <property type="match status" value="1"/>
</dbReference>